<reference evidence="1 2" key="1">
    <citation type="submission" date="2011-02" db="EMBL/GenBank/DDBJ databases">
        <authorList>
            <person name="Weinstock G."/>
            <person name="Sodergren E."/>
            <person name="Clifton S."/>
            <person name="Fulton L."/>
            <person name="Fulton B."/>
            <person name="Courtney L."/>
            <person name="Fronick C."/>
            <person name="Harrison M."/>
            <person name="Strong C."/>
            <person name="Farmer C."/>
            <person name="Delahaunty K."/>
            <person name="Markovic C."/>
            <person name="Hall O."/>
            <person name="Minx P."/>
            <person name="Tomlinson C."/>
            <person name="Mitreva M."/>
            <person name="Hou S."/>
            <person name="Chen J."/>
            <person name="Wollam A."/>
            <person name="Pepin K.H."/>
            <person name="Johnson M."/>
            <person name="Bhonagiri V."/>
            <person name="Zhang X."/>
            <person name="Suruliraj S."/>
            <person name="Warren W."/>
            <person name="Chinwalla A."/>
            <person name="Mardis E.R."/>
            <person name="Wilson R.K."/>
        </authorList>
    </citation>
    <scope>NUCLEOTIDE SEQUENCE [LARGE SCALE GENOMIC DNA]</scope>
    <source>
        <strain evidence="1 2">YIT 11841</strain>
    </source>
</reference>
<protein>
    <submittedName>
        <fullName evidence="1">Uncharacterized protein</fullName>
    </submittedName>
</protein>
<dbReference type="HOGENOM" id="CLU_3255368_0_0_10"/>
<dbReference type="Proteomes" id="UP000005546">
    <property type="component" value="Unassembled WGS sequence"/>
</dbReference>
<name>F3QPR9_9BACT</name>
<evidence type="ECO:0000313" key="2">
    <source>
        <dbReference type="Proteomes" id="UP000005546"/>
    </source>
</evidence>
<organism evidence="1 2">
    <name type="scientific">Paraprevotella xylaniphila YIT 11841</name>
    <dbReference type="NCBI Taxonomy" id="762982"/>
    <lineage>
        <taxon>Bacteria</taxon>
        <taxon>Pseudomonadati</taxon>
        <taxon>Bacteroidota</taxon>
        <taxon>Bacteroidia</taxon>
        <taxon>Bacteroidales</taxon>
        <taxon>Prevotellaceae</taxon>
        <taxon>Paraprevotella</taxon>
    </lineage>
</organism>
<evidence type="ECO:0000313" key="1">
    <source>
        <dbReference type="EMBL" id="EGG57844.1"/>
    </source>
</evidence>
<accession>F3QPR9</accession>
<dbReference type="STRING" id="762982.HMPREF9442_00156"/>
<sequence>MSKRHNFVLNKSILIDICCYSYTKRKFLRAEWSWYVMFYIKR</sequence>
<dbReference type="AlphaFoldDB" id="F3QPR9"/>
<dbReference type="EMBL" id="AFBR01000005">
    <property type="protein sequence ID" value="EGG57844.1"/>
    <property type="molecule type" value="Genomic_DNA"/>
</dbReference>
<keyword evidence="2" id="KW-1185">Reference proteome</keyword>
<comment type="caution">
    <text evidence="1">The sequence shown here is derived from an EMBL/GenBank/DDBJ whole genome shotgun (WGS) entry which is preliminary data.</text>
</comment>
<proteinExistence type="predicted"/>
<gene>
    <name evidence="1" type="ORF">HMPREF9442_00156</name>
</gene>